<gene>
    <name evidence="4" type="primary">LOC113394591</name>
</gene>
<feature type="transmembrane region" description="Helical" evidence="2">
    <location>
        <begin position="233"/>
        <end position="261"/>
    </location>
</feature>
<keyword evidence="2" id="KW-1133">Transmembrane helix</keyword>
<evidence type="ECO:0000256" key="1">
    <source>
        <dbReference type="ARBA" id="ARBA00007367"/>
    </source>
</evidence>
<feature type="transmembrane region" description="Helical" evidence="2">
    <location>
        <begin position="273"/>
        <end position="294"/>
    </location>
</feature>
<protein>
    <submittedName>
        <fullName evidence="4">Sodium/hydrogen exchanger 9B1-like isoform X1</fullName>
    </submittedName>
</protein>
<feature type="transmembrane region" description="Helical" evidence="2">
    <location>
        <begin position="389"/>
        <end position="410"/>
    </location>
</feature>
<dbReference type="GeneID" id="113394591"/>
<evidence type="ECO:0000313" key="3">
    <source>
        <dbReference type="Proteomes" id="UP001652626"/>
    </source>
</evidence>
<name>A0A8B8HTJ6_VANTA</name>
<sequence length="514" mass="56219">MQENKQTVTVIDKGVYLVHQEEEKILAQSTPVINIDKLTKEDGFPKKKSWISSKTPTIFHYITLIILGALTWGYLWYTWGDSWGVKGQWFRLAIVAIIAWVSGLILQETTTLPPALAALLTGILARHLGFVDMRAFPHVDTFLRRIYPVIILGKGSLAWDVSFMKQNWKQILALGALPWSTEVVLVAVCTHFLLDLPWIWGFLLGSIYASVSCPVVMPPVLKHGKNAGGKVNWPQFICTAGGIDTALSVGTFGLIFSYMFYETHEGYRLVKAILALPVGVALGVAFGSLAKYVPNSKDTYVTELRVLFVLAGGLFGNVFTASIGWGGTGGVAVLACNATAATHWSKKGWKLNQNPAATVYRVLWSACEPALFAYTGTFFVVHSSISDTMLIGLGILLICLTVRLTVASLACWNLTLKQKIFVCCAWTPKTIVEAVLCPTAISAVLMSGGHESPDLVYAEELMRLIVQAILVTTPIGFLLTNNLGPMLLNNNQSDCENNTFTPRKSSASPENSRL</sequence>
<feature type="transmembrane region" description="Helical" evidence="2">
    <location>
        <begin position="171"/>
        <end position="193"/>
    </location>
</feature>
<feature type="transmembrane region" description="Helical" evidence="2">
    <location>
        <begin position="199"/>
        <end position="221"/>
    </location>
</feature>
<evidence type="ECO:0000313" key="4">
    <source>
        <dbReference type="RefSeq" id="XP_026487747.2"/>
    </source>
</evidence>
<dbReference type="Proteomes" id="UP001652626">
    <property type="component" value="Chromosome 4"/>
</dbReference>
<keyword evidence="2" id="KW-0812">Transmembrane</keyword>
<organism evidence="3 4">
    <name type="scientific">Vanessa tameamea</name>
    <name type="common">Kamehameha butterfly</name>
    <dbReference type="NCBI Taxonomy" id="334116"/>
    <lineage>
        <taxon>Eukaryota</taxon>
        <taxon>Metazoa</taxon>
        <taxon>Ecdysozoa</taxon>
        <taxon>Arthropoda</taxon>
        <taxon>Hexapoda</taxon>
        <taxon>Insecta</taxon>
        <taxon>Pterygota</taxon>
        <taxon>Neoptera</taxon>
        <taxon>Endopterygota</taxon>
        <taxon>Lepidoptera</taxon>
        <taxon>Glossata</taxon>
        <taxon>Ditrysia</taxon>
        <taxon>Papilionoidea</taxon>
        <taxon>Nymphalidae</taxon>
        <taxon>Nymphalinae</taxon>
        <taxon>Vanessa</taxon>
    </lineage>
</organism>
<dbReference type="RefSeq" id="XP_026487747.2">
    <property type="nucleotide sequence ID" value="XM_026631962.2"/>
</dbReference>
<dbReference type="InterPro" id="IPR051843">
    <property type="entry name" value="CPA1_transporter"/>
</dbReference>
<reference evidence="4" key="1">
    <citation type="submission" date="2025-08" db="UniProtKB">
        <authorList>
            <consortium name="RefSeq"/>
        </authorList>
    </citation>
    <scope>IDENTIFICATION</scope>
    <source>
        <tissue evidence="4">Whole body</tissue>
    </source>
</reference>
<feature type="transmembrane region" description="Helical" evidence="2">
    <location>
        <begin position="89"/>
        <end position="106"/>
    </location>
</feature>
<feature type="transmembrane region" description="Helical" evidence="2">
    <location>
        <begin position="58"/>
        <end position="77"/>
    </location>
</feature>
<dbReference type="PANTHER" id="PTHR31102:SF1">
    <property type="entry name" value="CATION_H+ EXCHANGER DOMAIN-CONTAINING PROTEIN"/>
    <property type="match status" value="1"/>
</dbReference>
<accession>A0A8B8HTJ6</accession>
<proteinExistence type="inferred from homology"/>
<dbReference type="OMA" id="PHTQFAR"/>
<feature type="transmembrane region" description="Helical" evidence="2">
    <location>
        <begin position="306"/>
        <end position="325"/>
    </location>
</feature>
<dbReference type="OrthoDB" id="423807at2759"/>
<keyword evidence="2" id="KW-0472">Membrane</keyword>
<keyword evidence="3" id="KW-1185">Reference proteome</keyword>
<comment type="similarity">
    <text evidence="1">Belongs to the monovalent cation:proton antiporter 1 (CPA1) transporter (TC 2.A.36) family.</text>
</comment>
<dbReference type="AlphaFoldDB" id="A0A8B8HTJ6"/>
<dbReference type="PANTHER" id="PTHR31102">
    <property type="match status" value="1"/>
</dbReference>
<evidence type="ECO:0000256" key="2">
    <source>
        <dbReference type="SAM" id="Phobius"/>
    </source>
</evidence>
<dbReference type="GO" id="GO:0098662">
    <property type="term" value="P:inorganic cation transmembrane transport"/>
    <property type="evidence" value="ECO:0007669"/>
    <property type="project" value="TreeGrafter"/>
</dbReference>